<dbReference type="AlphaFoldDB" id="A0A0V0GXB2"/>
<reference evidence="1" key="1">
    <citation type="submission" date="2015-12" db="EMBL/GenBank/DDBJ databases">
        <title>Gene expression during late stages of embryo sac development: a critical building block for successful pollen-pistil interactions.</title>
        <authorList>
            <person name="Liu Y."/>
            <person name="Joly V."/>
            <person name="Sabar M."/>
            <person name="Matton D.P."/>
        </authorList>
    </citation>
    <scope>NUCLEOTIDE SEQUENCE</scope>
</reference>
<accession>A0A0V0GXB2</accession>
<protein>
    <submittedName>
        <fullName evidence="1">Putative ovule protein</fullName>
    </submittedName>
</protein>
<evidence type="ECO:0000313" key="1">
    <source>
        <dbReference type="EMBL" id="JAP11878.1"/>
    </source>
</evidence>
<name>A0A0V0GXB2_SOLCH</name>
<proteinExistence type="predicted"/>
<sequence length="68" mass="7622">MTPYPRRSSPPLLTIAVVISTEFSLSTRESVLNIYAYVHSVNASLRCHLLKFSLSYLTVLSVLDSLFC</sequence>
<dbReference type="EMBL" id="GEDG01030527">
    <property type="protein sequence ID" value="JAP11878.1"/>
    <property type="molecule type" value="Transcribed_RNA"/>
</dbReference>
<organism evidence="1">
    <name type="scientific">Solanum chacoense</name>
    <name type="common">Chaco potato</name>
    <dbReference type="NCBI Taxonomy" id="4108"/>
    <lineage>
        <taxon>Eukaryota</taxon>
        <taxon>Viridiplantae</taxon>
        <taxon>Streptophyta</taxon>
        <taxon>Embryophyta</taxon>
        <taxon>Tracheophyta</taxon>
        <taxon>Spermatophyta</taxon>
        <taxon>Magnoliopsida</taxon>
        <taxon>eudicotyledons</taxon>
        <taxon>Gunneridae</taxon>
        <taxon>Pentapetalae</taxon>
        <taxon>asterids</taxon>
        <taxon>lamiids</taxon>
        <taxon>Solanales</taxon>
        <taxon>Solanaceae</taxon>
        <taxon>Solanoideae</taxon>
        <taxon>Solaneae</taxon>
        <taxon>Solanum</taxon>
    </lineage>
</organism>